<keyword evidence="5" id="KW-1185">Reference proteome</keyword>
<dbReference type="Pfam" id="PF02720">
    <property type="entry name" value="DUF222"/>
    <property type="match status" value="1"/>
</dbReference>
<sequence length="450" mass="47598">MLTNEKLQAALHLLEITGGEQQADPGPSEAGLVDLIAGAETLKRLLCAHQALATAALAATVEAADAERGVPTARRGRSVAPMVARARGLSESRGGRHTAAATVLVREMPQTFDALRGGRIEEWTAHQLVAATNDLTSADRRRVDEALTRQLTAPGEGGRRLVGSARALAQQLDPAAALTAARRAAADRRVTLRPAPDCMTYLTAVLTAEDGYRVQASLNHAAATLVAANDPRAGEARTHAQLTADLLVDLITGADPVTDPVPTKLHLVMTDSTLFGTDGPAGDAPATIPGVGPVPADLARQIAATAATNDRLWIQRLFLSPDRSRLVAMESDTRLYPSGLAQLIRLRDQRCAAPFCDAPIRHLDHVTPVAEGGRTSFANGEGLCVRCNHTKELPGFRVVRDDAAGTTTWTIPTGHTLTRNDPPPLGYPELLPALMDIPPPEPEEPDEPAA</sequence>
<dbReference type="Proteomes" id="UP001589748">
    <property type="component" value="Unassembled WGS sequence"/>
</dbReference>
<dbReference type="Gene3D" id="1.10.30.50">
    <property type="match status" value="1"/>
</dbReference>
<dbReference type="Pfam" id="PF01844">
    <property type="entry name" value="HNH"/>
    <property type="match status" value="1"/>
</dbReference>
<dbReference type="InterPro" id="IPR002711">
    <property type="entry name" value="HNH"/>
</dbReference>
<dbReference type="InterPro" id="IPR003615">
    <property type="entry name" value="HNH_nuc"/>
</dbReference>
<accession>A0ABV5LWF5</accession>
<dbReference type="CDD" id="cd00085">
    <property type="entry name" value="HNHc"/>
    <property type="match status" value="1"/>
</dbReference>
<dbReference type="InterPro" id="IPR003870">
    <property type="entry name" value="DUF222"/>
</dbReference>
<proteinExistence type="inferred from homology"/>
<dbReference type="EMBL" id="JBHMDM010000007">
    <property type="protein sequence ID" value="MFB9378384.1"/>
    <property type="molecule type" value="Genomic_DNA"/>
</dbReference>
<evidence type="ECO:0000313" key="5">
    <source>
        <dbReference type="Proteomes" id="UP001589748"/>
    </source>
</evidence>
<dbReference type="SMART" id="SM00507">
    <property type="entry name" value="HNHc"/>
    <property type="match status" value="1"/>
</dbReference>
<evidence type="ECO:0000256" key="2">
    <source>
        <dbReference type="SAM" id="MobiDB-lite"/>
    </source>
</evidence>
<comment type="caution">
    <text evidence="4">The sequence shown here is derived from an EMBL/GenBank/DDBJ whole genome shotgun (WGS) entry which is preliminary data.</text>
</comment>
<feature type="domain" description="HNH nuclease" evidence="3">
    <location>
        <begin position="339"/>
        <end position="389"/>
    </location>
</feature>
<reference evidence="4 5" key="1">
    <citation type="submission" date="2024-09" db="EMBL/GenBank/DDBJ databases">
        <authorList>
            <person name="Sun Q."/>
            <person name="Mori K."/>
        </authorList>
    </citation>
    <scope>NUCLEOTIDE SEQUENCE [LARGE SCALE GENOMIC DNA]</scope>
    <source>
        <strain evidence="4 5">TISTR 1856</strain>
    </source>
</reference>
<feature type="region of interest" description="Disordered" evidence="2">
    <location>
        <begin position="72"/>
        <end position="92"/>
    </location>
</feature>
<organism evidence="4 5">
    <name type="scientific">Kineococcus gynurae</name>
    <dbReference type="NCBI Taxonomy" id="452979"/>
    <lineage>
        <taxon>Bacteria</taxon>
        <taxon>Bacillati</taxon>
        <taxon>Actinomycetota</taxon>
        <taxon>Actinomycetes</taxon>
        <taxon>Kineosporiales</taxon>
        <taxon>Kineosporiaceae</taxon>
        <taxon>Kineococcus</taxon>
    </lineage>
</organism>
<name>A0ABV5LWF5_9ACTN</name>
<evidence type="ECO:0000256" key="1">
    <source>
        <dbReference type="ARBA" id="ARBA00023450"/>
    </source>
</evidence>
<comment type="similarity">
    <text evidence="1">Belongs to the Rv1128c/1148c/1588c/1702c/1945/3466 family.</text>
</comment>
<evidence type="ECO:0000313" key="4">
    <source>
        <dbReference type="EMBL" id="MFB9378384.1"/>
    </source>
</evidence>
<evidence type="ECO:0000259" key="3">
    <source>
        <dbReference type="SMART" id="SM00507"/>
    </source>
</evidence>
<dbReference type="RefSeq" id="WP_380137015.1">
    <property type="nucleotide sequence ID" value="NZ_JBHLUI010000008.1"/>
</dbReference>
<protein>
    <submittedName>
        <fullName evidence="4">DUF222 domain-containing protein</fullName>
    </submittedName>
</protein>
<gene>
    <name evidence="4" type="ORF">ACFFVI_15555</name>
</gene>